<feature type="region of interest" description="Disordered" evidence="1">
    <location>
        <begin position="246"/>
        <end position="288"/>
    </location>
</feature>
<dbReference type="AlphaFoldDB" id="A0A0V0R446"/>
<dbReference type="InterPro" id="IPR011009">
    <property type="entry name" value="Kinase-like_dom_sf"/>
</dbReference>
<evidence type="ECO:0000256" key="1">
    <source>
        <dbReference type="SAM" id="MobiDB-lite"/>
    </source>
</evidence>
<keyword evidence="3" id="KW-0808">Transferase</keyword>
<feature type="domain" description="Protein kinase" evidence="2">
    <location>
        <begin position="633"/>
        <end position="943"/>
    </location>
</feature>
<proteinExistence type="predicted"/>
<gene>
    <name evidence="3" type="ORF">PPERSA_05916</name>
</gene>
<accession>A0A0V0R446</accession>
<feature type="compositionally biased region" description="Low complexity" evidence="1">
    <location>
        <begin position="354"/>
        <end position="385"/>
    </location>
</feature>
<dbReference type="SMART" id="SM00220">
    <property type="entry name" value="S_TKc"/>
    <property type="match status" value="1"/>
</dbReference>
<feature type="compositionally biased region" description="Polar residues" evidence="1">
    <location>
        <begin position="246"/>
        <end position="265"/>
    </location>
</feature>
<dbReference type="Proteomes" id="UP000054937">
    <property type="component" value="Unassembled WGS sequence"/>
</dbReference>
<feature type="compositionally biased region" description="Acidic residues" evidence="1">
    <location>
        <begin position="399"/>
        <end position="414"/>
    </location>
</feature>
<keyword evidence="3" id="KW-0418">Kinase</keyword>
<dbReference type="InterPro" id="IPR000719">
    <property type="entry name" value="Prot_kinase_dom"/>
</dbReference>
<dbReference type="PROSITE" id="PS50011">
    <property type="entry name" value="PROTEIN_KINASE_DOM"/>
    <property type="match status" value="1"/>
</dbReference>
<dbReference type="OrthoDB" id="4062651at2759"/>
<dbReference type="InterPro" id="IPR051564">
    <property type="entry name" value="LRR_receptor-like_kinase"/>
</dbReference>
<organism evidence="3 4">
    <name type="scientific">Pseudocohnilembus persalinus</name>
    <name type="common">Ciliate</name>
    <dbReference type="NCBI Taxonomy" id="266149"/>
    <lineage>
        <taxon>Eukaryota</taxon>
        <taxon>Sar</taxon>
        <taxon>Alveolata</taxon>
        <taxon>Ciliophora</taxon>
        <taxon>Intramacronucleata</taxon>
        <taxon>Oligohymenophorea</taxon>
        <taxon>Scuticociliatia</taxon>
        <taxon>Philasterida</taxon>
        <taxon>Pseudocohnilembidae</taxon>
        <taxon>Pseudocohnilembus</taxon>
    </lineage>
</organism>
<feature type="compositionally biased region" description="Low complexity" evidence="1">
    <location>
        <begin position="277"/>
        <end position="287"/>
    </location>
</feature>
<feature type="compositionally biased region" description="Polar residues" evidence="1">
    <location>
        <begin position="331"/>
        <end position="353"/>
    </location>
</feature>
<feature type="region of interest" description="Disordered" evidence="1">
    <location>
        <begin position="573"/>
        <end position="595"/>
    </location>
</feature>
<evidence type="ECO:0000313" key="3">
    <source>
        <dbReference type="EMBL" id="KRX09247.1"/>
    </source>
</evidence>
<reference evidence="3 4" key="1">
    <citation type="journal article" date="2015" name="Sci. Rep.">
        <title>Genome of the facultative scuticociliatosis pathogen Pseudocohnilembus persalinus provides insight into its virulence through horizontal gene transfer.</title>
        <authorList>
            <person name="Xiong J."/>
            <person name="Wang G."/>
            <person name="Cheng J."/>
            <person name="Tian M."/>
            <person name="Pan X."/>
            <person name="Warren A."/>
            <person name="Jiang C."/>
            <person name="Yuan D."/>
            <person name="Miao W."/>
        </authorList>
    </citation>
    <scope>NUCLEOTIDE SEQUENCE [LARGE SCALE GENOMIC DNA]</scope>
    <source>
        <strain evidence="3">36N120E</strain>
    </source>
</reference>
<dbReference type="GO" id="GO:0016020">
    <property type="term" value="C:membrane"/>
    <property type="evidence" value="ECO:0007669"/>
    <property type="project" value="TreeGrafter"/>
</dbReference>
<dbReference type="Gene3D" id="1.10.510.10">
    <property type="entry name" value="Transferase(Phosphotransferase) domain 1"/>
    <property type="match status" value="1"/>
</dbReference>
<dbReference type="InParanoid" id="A0A0V0R446"/>
<dbReference type="PANTHER" id="PTHR48055">
    <property type="entry name" value="LEUCINE-RICH REPEAT RECEPTOR PROTEIN KINASE EMS1"/>
    <property type="match status" value="1"/>
</dbReference>
<dbReference type="SUPFAM" id="SSF56112">
    <property type="entry name" value="Protein kinase-like (PK-like)"/>
    <property type="match status" value="1"/>
</dbReference>
<evidence type="ECO:0000313" key="4">
    <source>
        <dbReference type="Proteomes" id="UP000054937"/>
    </source>
</evidence>
<dbReference type="PANTHER" id="PTHR48055:SF57">
    <property type="entry name" value="PROTEIN KINASE DOMAIN-CONTAINING PROTEIN"/>
    <property type="match status" value="1"/>
</dbReference>
<evidence type="ECO:0000259" key="2">
    <source>
        <dbReference type="PROSITE" id="PS50011"/>
    </source>
</evidence>
<dbReference type="EMBL" id="LDAU01000053">
    <property type="protein sequence ID" value="KRX09247.1"/>
    <property type="molecule type" value="Genomic_DNA"/>
</dbReference>
<name>A0A0V0R446_PSEPJ</name>
<dbReference type="GO" id="GO:0004672">
    <property type="term" value="F:protein kinase activity"/>
    <property type="evidence" value="ECO:0007669"/>
    <property type="project" value="InterPro"/>
</dbReference>
<keyword evidence="4" id="KW-1185">Reference proteome</keyword>
<sequence>MSEIHNQNNIEKKYKYVKRYSKDFSAVRSACLFVVKALSKLVDDMHNKVYFDFDKNGLILRATDKDSLDKAQNKLEQWKDYTQIGILIDHIDKEDYKRFIDNELQTLWKKEKAFINVISYDKFYTACEYLEKKGYSEPLQKYQQIQNENKNFSLLMCTKHKFEEIKERIYDLLKPLQKEITQQKKKASAPQPQKNNRVLHKPMTWDEEDSDSINDFQQHLKNEQVLEKQNSSQNNQLQSVNILSVNSPKSQKIQKESSVPFNSIDQYDDSFPDINGQPQQQQQQQQQFPTLDNKVKNQHNYQNQQNNQQQQNFHHQHSHQVQSQHNKYDQYGNNRGKVQSKTMDNNQNVKQQKPNSENYNSKESSQSQSYQKPSSQQRSQKQPSQDKPCNLINIQDSSPSDDGEQTCLTQDEDEQDTYVDINVDKQTVNNFYQSKNQQISQQQIDYEVETIKRYLYDKERYAEQLQMKIIQKHWPIEVYQFILKTNFFASLFAQQNKEKQGFDLFHSDIFKNTINKMRQNLIKQMAANYLLQKMHQKKNFLFLVASRKEFANIQIQLKQYFFPTIKEMPAINGQQAKEQQQQQQQMSQNNSEQSEQITSQSISPYFIDIYQNVFDQFPVELTLNHIKEITQKFSSSNKLGPRDSLQEYYKKQPETAPYIILNQNKQYDVDQNKYFVKKIERSSERQLLEVCKNLRLQTFYQSDFIIQQYGVRVVDQNLELQNNQQLQQIQQFNLYIFFEHKKKNLGKLISQNLLQNNIEEQIKLSLKIIEGLKFLHTHALRPICHGNLKFDNILFDEKLDPYFTDLVTQLQESRFLAPEFQKKYQKMQKNFQQSISGNSIKQEIDEYMFMINYSPTLQGDIWNLGLILYSIFTGDIQDTHSFISSSKGKIQQIMLDNQANSNKNKKIYKQIMQLIDEITNISPQNRPDIIEIKNKIGQIQQQLK</sequence>
<dbReference type="GO" id="GO:0005524">
    <property type="term" value="F:ATP binding"/>
    <property type="evidence" value="ECO:0007669"/>
    <property type="project" value="InterPro"/>
</dbReference>
<protein>
    <submittedName>
        <fullName evidence="3">Protein kinase-like domain</fullName>
    </submittedName>
</protein>
<comment type="caution">
    <text evidence="3">The sequence shown here is derived from an EMBL/GenBank/DDBJ whole genome shotgun (WGS) entry which is preliminary data.</text>
</comment>
<feature type="region of interest" description="Disordered" evidence="1">
    <location>
        <begin position="304"/>
        <end position="414"/>
    </location>
</feature>
<feature type="compositionally biased region" description="Low complexity" evidence="1">
    <location>
        <begin position="304"/>
        <end position="325"/>
    </location>
</feature>